<dbReference type="GeneID" id="26840421"/>
<evidence type="ECO:0000256" key="10">
    <source>
        <dbReference type="SAM" id="MobiDB-lite"/>
    </source>
</evidence>
<reference evidence="11 12" key="1">
    <citation type="submission" date="2015-11" db="EMBL/GenBank/DDBJ databases">
        <title>The genome of Debaryomyces fabryi.</title>
        <authorList>
            <person name="Tafer H."/>
            <person name="Lopandic K."/>
        </authorList>
    </citation>
    <scope>NUCLEOTIDE SEQUENCE [LARGE SCALE GENOMIC DNA]</scope>
    <source>
        <strain evidence="11 12">CBS 789</strain>
    </source>
</reference>
<keyword evidence="12" id="KW-1185">Reference proteome</keyword>
<evidence type="ECO:0000256" key="8">
    <source>
        <dbReference type="ARBA" id="ARBA00023136"/>
    </source>
</evidence>
<keyword evidence="7 9" id="KW-0496">Mitochondrion</keyword>
<feature type="region of interest" description="Disordered" evidence="10">
    <location>
        <begin position="70"/>
        <end position="91"/>
    </location>
</feature>
<dbReference type="GO" id="GO:0030150">
    <property type="term" value="P:protein import into mitochondrial matrix"/>
    <property type="evidence" value="ECO:0007669"/>
    <property type="project" value="UniProtKB-UniRule"/>
</dbReference>
<evidence type="ECO:0000256" key="3">
    <source>
        <dbReference type="ARBA" id="ARBA00020726"/>
    </source>
</evidence>
<keyword evidence="9" id="KW-0811">Translocation</keyword>
<evidence type="ECO:0000256" key="4">
    <source>
        <dbReference type="ARBA" id="ARBA00022692"/>
    </source>
</evidence>
<evidence type="ECO:0000313" key="11">
    <source>
        <dbReference type="EMBL" id="KSA00821.1"/>
    </source>
</evidence>
<keyword evidence="9" id="KW-0999">Mitochondrion inner membrane</keyword>
<comment type="caution">
    <text evidence="11">The sequence shown here is derived from an EMBL/GenBank/DDBJ whole genome shotgun (WGS) entry which is preliminary data.</text>
</comment>
<keyword evidence="9" id="KW-0653">Protein transport</keyword>
<dbReference type="Proteomes" id="UP000054251">
    <property type="component" value="Unassembled WGS sequence"/>
</dbReference>
<comment type="similarity">
    <text evidence="2 9">Belongs to the TIM21 family.</text>
</comment>
<evidence type="ECO:0000256" key="6">
    <source>
        <dbReference type="ARBA" id="ARBA00022989"/>
    </source>
</evidence>
<comment type="subcellular location">
    <subcellularLocation>
        <location evidence="9">Mitochondrion inner membrane</location>
        <topology evidence="9">Single-pass membrane protein</topology>
    </subcellularLocation>
    <subcellularLocation>
        <location evidence="1">Mitochondrion membrane</location>
        <topology evidence="1">Single-pass membrane protein</topology>
    </subcellularLocation>
</comment>
<protein>
    <recommendedName>
        <fullName evidence="3 9">Mitochondrial import inner membrane translocase subunit Tim21</fullName>
    </recommendedName>
</protein>
<comment type="subunit">
    <text evidence="9">Component of the TIM23 complex.</text>
</comment>
<dbReference type="AlphaFoldDB" id="A0A0V1PXN4"/>
<evidence type="ECO:0000256" key="1">
    <source>
        <dbReference type="ARBA" id="ARBA00004304"/>
    </source>
</evidence>
<name>A0A0V1PXN4_9ASCO</name>
<keyword evidence="8 9" id="KW-0472">Membrane</keyword>
<organism evidence="11 12">
    <name type="scientific">Debaryomyces fabryi</name>
    <dbReference type="NCBI Taxonomy" id="58627"/>
    <lineage>
        <taxon>Eukaryota</taxon>
        <taxon>Fungi</taxon>
        <taxon>Dikarya</taxon>
        <taxon>Ascomycota</taxon>
        <taxon>Saccharomycotina</taxon>
        <taxon>Pichiomycetes</taxon>
        <taxon>Debaryomycetaceae</taxon>
        <taxon>Debaryomyces</taxon>
    </lineage>
</organism>
<dbReference type="InterPro" id="IPR013261">
    <property type="entry name" value="Tim21"/>
</dbReference>
<evidence type="ECO:0000256" key="2">
    <source>
        <dbReference type="ARBA" id="ARBA00010867"/>
    </source>
</evidence>
<gene>
    <name evidence="11" type="ORF">AC631_03412</name>
</gene>
<keyword evidence="5" id="KW-0809">Transit peptide</keyword>
<dbReference type="GO" id="GO:0005744">
    <property type="term" value="C:TIM23 mitochondrial import inner membrane translocase complex"/>
    <property type="evidence" value="ECO:0007669"/>
    <property type="project" value="UniProtKB-UniRule"/>
</dbReference>
<sequence>MKSISTLGICLRASQNLAKTKPIAVLSTRSLTNLVQRPSTYHTLSIRSNKINGLETRYTNLLTRHLLSNKYSTSTAPPPPPPPPPHDKNAKGKLLLNRIGRIFTFSLSSVLVLGATCVSVLVVYLILSELFLPSGDTRTFNKAVKMLESNELAHEALDFKKGQRVKAHGEGHGDKWARNRPAQSVRSRGTDGKDYLFMKFLVESPSGKYGTVTLEQVDRTFWSSEFLYIALDMPGNKRIYIKEPKFQAKKYVPKVGGLNNNSGFLGLKWGPKKDD</sequence>
<dbReference type="OrthoDB" id="436405at2759"/>
<evidence type="ECO:0000256" key="7">
    <source>
        <dbReference type="ARBA" id="ARBA00023128"/>
    </source>
</evidence>
<feature type="region of interest" description="Disordered" evidence="10">
    <location>
        <begin position="168"/>
        <end position="189"/>
    </location>
</feature>
<dbReference type="InterPro" id="IPR038552">
    <property type="entry name" value="Tim21_IMS_sf"/>
</dbReference>
<keyword evidence="6 9" id="KW-1133">Transmembrane helix</keyword>
<feature type="transmembrane region" description="Helical" evidence="9">
    <location>
        <begin position="102"/>
        <end position="127"/>
    </location>
</feature>
<evidence type="ECO:0000256" key="5">
    <source>
        <dbReference type="ARBA" id="ARBA00022946"/>
    </source>
</evidence>
<feature type="compositionally biased region" description="Basic and acidic residues" evidence="10">
    <location>
        <begin position="168"/>
        <end position="177"/>
    </location>
</feature>
<evidence type="ECO:0000256" key="9">
    <source>
        <dbReference type="RuleBase" id="RU367142"/>
    </source>
</evidence>
<evidence type="ECO:0000313" key="12">
    <source>
        <dbReference type="Proteomes" id="UP000054251"/>
    </source>
</evidence>
<keyword evidence="4 9" id="KW-0812">Transmembrane</keyword>
<dbReference type="PANTHER" id="PTHR13032">
    <property type="entry name" value="MITOCHONDRIAL IMPORT INNER MEMBRANE TRANSLOCASE SUBUNIT TIM21"/>
    <property type="match status" value="1"/>
</dbReference>
<dbReference type="PANTHER" id="PTHR13032:SF6">
    <property type="entry name" value="MITOCHONDRIAL IMPORT INNER MEMBRANE TRANSLOCASE SUBUNIT TIM21"/>
    <property type="match status" value="1"/>
</dbReference>
<dbReference type="Pfam" id="PF08294">
    <property type="entry name" value="TIM21"/>
    <property type="match status" value="1"/>
</dbReference>
<dbReference type="Gene3D" id="3.10.450.320">
    <property type="entry name" value="Mitochondrial import inner membrane translocase subunit Tim21"/>
    <property type="match status" value="1"/>
</dbReference>
<proteinExistence type="inferred from homology"/>
<comment type="function">
    <text evidence="9">Essential component of the TIM23 complex, a complex that mediates the translocation of transit peptide-containing proteins across the mitochondrial inner membrane.</text>
</comment>
<dbReference type="RefSeq" id="XP_015466923.1">
    <property type="nucleotide sequence ID" value="XM_015612241.1"/>
</dbReference>
<keyword evidence="9" id="KW-0813">Transport</keyword>
<accession>A0A0V1PXN4</accession>
<dbReference type="EMBL" id="LMYN01000073">
    <property type="protein sequence ID" value="KSA00821.1"/>
    <property type="molecule type" value="Genomic_DNA"/>
</dbReference>